<feature type="compositionally biased region" description="Low complexity" evidence="1">
    <location>
        <begin position="11"/>
        <end position="22"/>
    </location>
</feature>
<gene>
    <name evidence="4" type="ORF">TRAPUB_10105</name>
</gene>
<dbReference type="OMA" id="GYFYVMK"/>
<evidence type="ECO:0000313" key="5">
    <source>
        <dbReference type="Proteomes" id="UP000184267"/>
    </source>
</evidence>
<dbReference type="PANTHER" id="PTHR37846:SF1">
    <property type="entry name" value="DEACETYLASE-LIKE PROTEIN"/>
    <property type="match status" value="1"/>
</dbReference>
<dbReference type="AlphaFoldDB" id="A0A1M2W0E2"/>
<feature type="region of interest" description="Disordered" evidence="1">
    <location>
        <begin position="1"/>
        <end position="25"/>
    </location>
</feature>
<evidence type="ECO:0000256" key="1">
    <source>
        <dbReference type="SAM" id="MobiDB-lite"/>
    </source>
</evidence>
<evidence type="ECO:0000259" key="3">
    <source>
        <dbReference type="Pfam" id="PF24841"/>
    </source>
</evidence>
<dbReference type="STRING" id="154538.A0A1M2W0E2"/>
<keyword evidence="2" id="KW-0812">Transmembrane</keyword>
<dbReference type="PANTHER" id="PTHR37846">
    <property type="entry name" value="YALI0B21296P"/>
    <property type="match status" value="1"/>
</dbReference>
<dbReference type="EMBL" id="MNAD01000413">
    <property type="protein sequence ID" value="OJT13339.1"/>
    <property type="molecule type" value="Genomic_DNA"/>
</dbReference>
<feature type="transmembrane region" description="Helical" evidence="2">
    <location>
        <begin position="104"/>
        <end position="122"/>
    </location>
</feature>
<dbReference type="Pfam" id="PF24841">
    <property type="entry name" value="DUF7719"/>
    <property type="match status" value="1"/>
</dbReference>
<dbReference type="InterPro" id="IPR056136">
    <property type="entry name" value="DUF7719"/>
</dbReference>
<feature type="compositionally biased region" description="Basic and acidic residues" evidence="1">
    <location>
        <begin position="1"/>
        <end position="10"/>
    </location>
</feature>
<feature type="transmembrane region" description="Helical" evidence="2">
    <location>
        <begin position="74"/>
        <end position="92"/>
    </location>
</feature>
<accession>A0A1M2W0E2</accession>
<reference evidence="4 5" key="1">
    <citation type="submission" date="2016-10" db="EMBL/GenBank/DDBJ databases">
        <title>Genome sequence of the basidiomycete white-rot fungus Trametes pubescens.</title>
        <authorList>
            <person name="Makela M.R."/>
            <person name="Granchi Z."/>
            <person name="Peng M."/>
            <person name="De Vries R.P."/>
            <person name="Grigoriev I."/>
            <person name="Riley R."/>
            <person name="Hilden K."/>
        </authorList>
    </citation>
    <scope>NUCLEOTIDE SEQUENCE [LARGE SCALE GENOMIC DNA]</scope>
    <source>
        <strain evidence="4 5">FBCC735</strain>
    </source>
</reference>
<organism evidence="4 5">
    <name type="scientific">Trametes pubescens</name>
    <name type="common">White-rot fungus</name>
    <dbReference type="NCBI Taxonomy" id="154538"/>
    <lineage>
        <taxon>Eukaryota</taxon>
        <taxon>Fungi</taxon>
        <taxon>Dikarya</taxon>
        <taxon>Basidiomycota</taxon>
        <taxon>Agaricomycotina</taxon>
        <taxon>Agaricomycetes</taxon>
        <taxon>Polyporales</taxon>
        <taxon>Polyporaceae</taxon>
        <taxon>Trametes</taxon>
    </lineage>
</organism>
<dbReference type="Proteomes" id="UP000184267">
    <property type="component" value="Unassembled WGS sequence"/>
</dbReference>
<feature type="domain" description="DUF7719" evidence="3">
    <location>
        <begin position="132"/>
        <end position="200"/>
    </location>
</feature>
<keyword evidence="2" id="KW-1133">Transmembrane helix</keyword>
<keyword evidence="5" id="KW-1185">Reference proteome</keyword>
<proteinExistence type="predicted"/>
<evidence type="ECO:0000313" key="4">
    <source>
        <dbReference type="EMBL" id="OJT13339.1"/>
    </source>
</evidence>
<sequence>MGKNRKDIRAKQQASAASASKSTAIDIPEEEQWRIIEQTGILKQAGTSGSKVPEVGNDEEDYEISPLADEIFRALYLVIPMSFMLLLMEILVHNQYGRHASFEALRDRLLSGVPILFVFVFYTNRYKADKRMQAALFWLSCIAGTRLIWLMNRGNWLVVMRQCPPIATAWIYAVIQLNLAPAVLSLVVAATFTWYKGYKLNI</sequence>
<feature type="transmembrane region" description="Helical" evidence="2">
    <location>
        <begin position="134"/>
        <end position="151"/>
    </location>
</feature>
<evidence type="ECO:0000256" key="2">
    <source>
        <dbReference type="SAM" id="Phobius"/>
    </source>
</evidence>
<protein>
    <recommendedName>
        <fullName evidence="3">DUF7719 domain-containing protein</fullName>
    </recommendedName>
</protein>
<dbReference type="OrthoDB" id="5597489at2759"/>
<comment type="caution">
    <text evidence="4">The sequence shown here is derived from an EMBL/GenBank/DDBJ whole genome shotgun (WGS) entry which is preliminary data.</text>
</comment>
<keyword evidence="2" id="KW-0472">Membrane</keyword>
<name>A0A1M2W0E2_TRAPU</name>
<feature type="transmembrane region" description="Helical" evidence="2">
    <location>
        <begin position="171"/>
        <end position="195"/>
    </location>
</feature>